<dbReference type="Proteomes" id="UP000700732">
    <property type="component" value="Unassembled WGS sequence"/>
</dbReference>
<dbReference type="InterPro" id="IPR017511">
    <property type="entry name" value="PQQ_mDH"/>
</dbReference>
<proteinExistence type="inferred from homology"/>
<keyword evidence="3 8" id="KW-0349">Heme</keyword>
<dbReference type="InterPro" id="IPR018391">
    <property type="entry name" value="PQQ_b-propeller_rpt"/>
</dbReference>
<evidence type="ECO:0000259" key="10">
    <source>
        <dbReference type="PROSITE" id="PS51007"/>
    </source>
</evidence>
<dbReference type="Pfam" id="PF01011">
    <property type="entry name" value="PQQ"/>
    <property type="match status" value="1"/>
</dbReference>
<dbReference type="Gene3D" id="2.140.10.10">
    <property type="entry name" value="Quinoprotein alcohol dehydrogenase-like superfamily"/>
    <property type="match status" value="2"/>
</dbReference>
<evidence type="ECO:0000256" key="5">
    <source>
        <dbReference type="ARBA" id="ARBA00022729"/>
    </source>
</evidence>
<feature type="signal peptide" evidence="9">
    <location>
        <begin position="1"/>
        <end position="23"/>
    </location>
</feature>
<dbReference type="SUPFAM" id="SSF46626">
    <property type="entry name" value="Cytochrome c"/>
    <property type="match status" value="1"/>
</dbReference>
<reference evidence="11 12" key="1">
    <citation type="submission" date="2019-06" db="EMBL/GenBank/DDBJ databases">
        <title>Spirosoma utsteinense sp. nov. isolated from Antarctic ice-free soils.</title>
        <authorList>
            <person name="Tahon G."/>
        </authorList>
    </citation>
    <scope>NUCLEOTIDE SEQUENCE [LARGE SCALE GENOMIC DNA]</scope>
    <source>
        <strain evidence="11 12">LMG 31447</strain>
    </source>
</reference>
<dbReference type="SUPFAM" id="SSF50998">
    <property type="entry name" value="Quinoprotein alcohol dehydrogenase-like"/>
    <property type="match status" value="1"/>
</dbReference>
<evidence type="ECO:0000256" key="3">
    <source>
        <dbReference type="ARBA" id="ARBA00022617"/>
    </source>
</evidence>
<evidence type="ECO:0000256" key="2">
    <source>
        <dbReference type="ARBA" id="ARBA00008156"/>
    </source>
</evidence>
<protein>
    <submittedName>
        <fullName evidence="11">Quinoprotein glucose dehydrogenase</fullName>
    </submittedName>
</protein>
<comment type="cofactor">
    <cofactor evidence="1">
        <name>pyrroloquinoline quinone</name>
        <dbReference type="ChEBI" id="CHEBI:58442"/>
    </cofactor>
</comment>
<keyword evidence="6" id="KW-0560">Oxidoreductase</keyword>
<dbReference type="CDD" id="cd10280">
    <property type="entry name" value="PQQ_mGDH"/>
    <property type="match status" value="1"/>
</dbReference>
<keyword evidence="12" id="KW-1185">Reference proteome</keyword>
<name>A0ABR6W146_9BACT</name>
<dbReference type="Gene3D" id="1.10.760.10">
    <property type="entry name" value="Cytochrome c-like domain"/>
    <property type="match status" value="1"/>
</dbReference>
<evidence type="ECO:0000256" key="6">
    <source>
        <dbReference type="ARBA" id="ARBA00023002"/>
    </source>
</evidence>
<dbReference type="InterPro" id="IPR036909">
    <property type="entry name" value="Cyt_c-like_dom_sf"/>
</dbReference>
<gene>
    <name evidence="11" type="ORF">FH603_752</name>
</gene>
<keyword evidence="4 8" id="KW-0479">Metal-binding</keyword>
<feature type="domain" description="Cytochrome c" evidence="10">
    <location>
        <begin position="43"/>
        <end position="122"/>
    </location>
</feature>
<evidence type="ECO:0000256" key="4">
    <source>
        <dbReference type="ARBA" id="ARBA00022723"/>
    </source>
</evidence>
<organism evidence="11 12">
    <name type="scientific">Spirosoma utsteinense</name>
    <dbReference type="NCBI Taxonomy" id="2585773"/>
    <lineage>
        <taxon>Bacteria</taxon>
        <taxon>Pseudomonadati</taxon>
        <taxon>Bacteroidota</taxon>
        <taxon>Cytophagia</taxon>
        <taxon>Cytophagales</taxon>
        <taxon>Cytophagaceae</taxon>
        <taxon>Spirosoma</taxon>
    </lineage>
</organism>
<evidence type="ECO:0000256" key="1">
    <source>
        <dbReference type="ARBA" id="ARBA00001931"/>
    </source>
</evidence>
<evidence type="ECO:0000313" key="12">
    <source>
        <dbReference type="Proteomes" id="UP000700732"/>
    </source>
</evidence>
<evidence type="ECO:0000256" key="9">
    <source>
        <dbReference type="SAM" id="SignalP"/>
    </source>
</evidence>
<dbReference type="SMART" id="SM00564">
    <property type="entry name" value="PQQ"/>
    <property type="match status" value="6"/>
</dbReference>
<comment type="similarity">
    <text evidence="2">Belongs to the bacterial PQQ dehydrogenase family.</text>
</comment>
<keyword evidence="5 9" id="KW-0732">Signal</keyword>
<dbReference type="InterPro" id="IPR009056">
    <property type="entry name" value="Cyt_c-like_dom"/>
</dbReference>
<feature type="chain" id="PRO_5047287673" evidence="9">
    <location>
        <begin position="24"/>
        <end position="786"/>
    </location>
</feature>
<dbReference type="PANTHER" id="PTHR32303">
    <property type="entry name" value="QUINOPROTEIN ALCOHOL DEHYDROGENASE (CYTOCHROME C)"/>
    <property type="match status" value="1"/>
</dbReference>
<evidence type="ECO:0000256" key="7">
    <source>
        <dbReference type="ARBA" id="ARBA00023004"/>
    </source>
</evidence>
<dbReference type="PROSITE" id="PS51007">
    <property type="entry name" value="CYTC"/>
    <property type="match status" value="1"/>
</dbReference>
<dbReference type="InterPro" id="IPR011047">
    <property type="entry name" value="Quinoprotein_ADH-like_sf"/>
</dbReference>
<keyword evidence="7 8" id="KW-0408">Iron</keyword>
<evidence type="ECO:0000256" key="8">
    <source>
        <dbReference type="PROSITE-ProRule" id="PRU00433"/>
    </source>
</evidence>
<dbReference type="PANTHER" id="PTHR32303:SF4">
    <property type="entry name" value="QUINOPROTEIN GLUCOSE DEHYDROGENASE"/>
    <property type="match status" value="1"/>
</dbReference>
<accession>A0ABR6W146</accession>
<evidence type="ECO:0000313" key="11">
    <source>
        <dbReference type="EMBL" id="MBC3790265.1"/>
    </source>
</evidence>
<dbReference type="Pfam" id="PF13442">
    <property type="entry name" value="Cytochrome_CBB3"/>
    <property type="match status" value="1"/>
</dbReference>
<dbReference type="InterPro" id="IPR002372">
    <property type="entry name" value="PQQ_rpt_dom"/>
</dbReference>
<dbReference type="EMBL" id="VFIA01000004">
    <property type="protein sequence ID" value="MBC3790265.1"/>
    <property type="molecule type" value="Genomic_DNA"/>
</dbReference>
<sequence>MKNLFVSVGLFAILLLFHPGLRAQSQPAKKTGITANLGVFTQKQAETGAALFSTHCASCHGRDLRGTEGGNALVGERFVGKWSDKSVGQLFDLTKSSMPKTNPHSLDDVSYASLIAYILNANGFPESDVALPSVTARLKLIPIGTPPPSSRVSMQFKPANYTAKPITIEGDWRQHRGDFASSNYSPLSQINKDNAKQLKIAWRWKTDNFGASPEYYFKSTPLMVNGVLFTTAGLSRTVAAINAENGETLWTFRFDEKERKTYVPRQNSGRGVAYWTSPSTGRDRVIYITPSFQLIALDAQTGHLIPDFGDNGVVDLKKGLGPHVDTLTSTIGSTSPPIIVNDVIIMGASFPVGLAPTSKKQVRGDIMGYDVKTGKQLWIFRTIPQAGEPGNETWEKDSWQYTGNAGAWAPLTADPALGYVYLPLEAATGDFYGGHRPGNNLFSQSLVCLDAKTGKKVWHYQLIHHDIWDYDLPAPPILADIRVDGKPIKAVVQVTKQAFAFVFDRVTGKPVWPIEERPVPQSDVKGEWTSPTQPFPTKPAAFDRQGYSDDILVDFTPDIKKAALKIVSHYKKGPLYTPVSRYDPPKNLGTLMLPDAVGGANWQGGVLDPETGMLYVSSSTVIRPMSLESAPAISDMDYVAYMGNARIGPYGLPLVKPPYGRITAIDLNSGNHKWMVPNADTPSWVRDVPALKGIKIPRTGLPDRVGMLVTKTLLFAGEGAGLYGSDGGGGNKFRAYDKATGNIISAIELPANQSGLPMTYSINGKQYIVVAVGAIGHPGELVALSL</sequence>
<comment type="caution">
    <text evidence="11">The sequence shown here is derived from an EMBL/GenBank/DDBJ whole genome shotgun (WGS) entry which is preliminary data.</text>
</comment>
<dbReference type="RefSeq" id="WP_186736115.1">
    <property type="nucleotide sequence ID" value="NZ_VFIA01000004.1"/>
</dbReference>